<dbReference type="InterPro" id="IPR013986">
    <property type="entry name" value="DExx_box_DNA_helicase_dom_sf"/>
</dbReference>
<comment type="caution">
    <text evidence="12">The sequence shown here is derived from an EMBL/GenBank/DDBJ whole genome shotgun (WGS) entry which is preliminary data.</text>
</comment>
<dbReference type="Pfam" id="PF04257">
    <property type="entry name" value="Exonuc_V_gamma"/>
    <property type="match status" value="1"/>
</dbReference>
<dbReference type="SUPFAM" id="SSF52540">
    <property type="entry name" value="P-loop containing nucleoside triphosphate hydrolases"/>
    <property type="match status" value="2"/>
</dbReference>
<dbReference type="Gene3D" id="3.40.50.300">
    <property type="entry name" value="P-loop containing nucleotide triphosphate hydrolases"/>
    <property type="match status" value="2"/>
</dbReference>
<evidence type="ECO:0000256" key="6">
    <source>
        <dbReference type="ARBA" id="ARBA00022839"/>
    </source>
</evidence>
<dbReference type="Proteomes" id="UP000291933">
    <property type="component" value="Unassembled WGS sequence"/>
</dbReference>
<comment type="similarity">
    <text evidence="10">Belongs to the RecC family.</text>
</comment>
<dbReference type="InterPro" id="IPR011335">
    <property type="entry name" value="Restrct_endonuc-II-like"/>
</dbReference>
<gene>
    <name evidence="10" type="primary">recC</name>
    <name evidence="12" type="ORF">ET996_06625</name>
</gene>
<evidence type="ECO:0000256" key="9">
    <source>
        <dbReference type="ARBA" id="ARBA00023204"/>
    </source>
</evidence>
<keyword evidence="2 10" id="KW-0547">Nucleotide-binding</keyword>
<comment type="function">
    <text evidence="10">A helicase/nuclease that prepares dsDNA breaks (DSB) for recombinational DNA repair. Binds to DSBs and unwinds DNA via a highly rapid and processive ATP-dependent bidirectional helicase activity. Unwinds dsDNA until it encounters a Chi (crossover hotspot instigator) sequence from the 3' direction. Cuts ssDNA a few nucleotides 3' to the Chi site. The properties and activities of the enzyme are changed at Chi. The Chi-altered holoenzyme produces a long 3'-ssDNA overhang and facilitates RecA-binding to the ssDNA for homologous DNA recombination and repair. Holoenzyme degrades any linearized DNA that is unable to undergo homologous recombination. In the holoenzyme this subunit recognizes the wild-type Chi sequence, and when added to isolated RecB increases its ATP-dependent helicase processivity.</text>
</comment>
<dbReference type="HAMAP" id="MF_01486">
    <property type="entry name" value="RecC"/>
    <property type="match status" value="1"/>
</dbReference>
<feature type="domain" description="RecC C-terminal" evidence="11">
    <location>
        <begin position="752"/>
        <end position="970"/>
    </location>
</feature>
<protein>
    <recommendedName>
        <fullName evidence="10">RecBCD enzyme subunit RecC</fullName>
    </recommendedName>
    <alternativeName>
        <fullName evidence="10">Exonuclease V subunit RecC</fullName>
        <shortName evidence="10">ExoV subunit RecC</shortName>
    </alternativeName>
    <alternativeName>
        <fullName evidence="10">Helicase/nuclease RecBCD subunit RecC</fullName>
    </alternativeName>
</protein>
<sequence>MNSTGLHLVKSTDVRALASGLVTWLTELDADPFEAPLVLTPGAGMQRWLSQRIARETGAAGEGICAGVRFEPLSRLDEIVSGLDPADDPWAPQRLVWHVLALAEAHTPGLEPLRHHLAASDQRYANASRVASLLDRYARLRPDLLLRWSDADAVDDLGLGFDAWQAVLWRNLHSVVAGPDPVERRQGLIADLLAGRRQLDAPGVALFCPRALTAPTAELLAAVASERRISAWLHVAGPADSVNPLSKRLGTRGAETAALLQAQAASVVHLEARSRPGTLLGAVQQDLADGRVPRVRSGLGDDRTIDVRSSHGLDRQAEVLRDALAGLLADDPSLEPRDMVVACPDPALLTPYLQAVFTGDEQAHPAPGFRLKVAGGAQPNALHRLVREVTQLDTTRARAAQLLALAGQPFVARRFGFADDDTERLGALIEQAGIRWGLNAAHRGRFGIPDVRQGTWQVGVQRLLLGEALGDDEFAAAGVISPVDDVDSSDVELLGSLAELVSRLSRLVARPERATASRWVQHFRTIVEQLTDVGFEDSWQLAQFWSVLDVVERRSAGSPAVLGAADALALLDAEFDGRAARPSFGDGSLVVCDLRALAQVPHRVVCLVGLDERTFPRRGLPDGDDLVAAAPIPGDPDPGRDDRQAVLDAICAAQDRLVVIYQGWSSHTLESRPAPAGVIELIEAATATADPQAEWLVRQEPLQPFSPSLFGPVPLSFDGAALRGARALTAPRRRRVTGRFDVGHLPLSEPVTTLDLDQLRSFLQHPARSFLRERAGLTIGDEEAASEELPIELDALARWQIGDRLLGQLIQGRPLETARHAERLRGALPPGELGTRLLDDVSRTAVTTAGDAEPYLATAPRFVALDETFEGVRVTGRVAVRGDVALTASFSRVSPRTIVSAWVDLLAATIVTEQPVDAVLLGGGRRRRLTAPGPDAAREYLAELVALAVHGRERILPLPPRVGRLWAESRARNGDPLADRDLNKQWSWDRDAVWDAVLPSGRKPWDEPASGSPWSRAGEKSLLGSLAAVVWRPIVRAER</sequence>
<proteinExistence type="inferred from homology"/>
<evidence type="ECO:0000256" key="2">
    <source>
        <dbReference type="ARBA" id="ARBA00022741"/>
    </source>
</evidence>
<dbReference type="GO" id="GO:0009338">
    <property type="term" value="C:exodeoxyribonuclease V complex"/>
    <property type="evidence" value="ECO:0007669"/>
    <property type="project" value="InterPro"/>
</dbReference>
<evidence type="ECO:0000256" key="4">
    <source>
        <dbReference type="ARBA" id="ARBA00022801"/>
    </source>
</evidence>
<dbReference type="AlphaFoldDB" id="A0A4Q9KL47"/>
<name>A0A4Q9KL47_PROTD</name>
<keyword evidence="3 10" id="KW-0227">DNA damage</keyword>
<dbReference type="Gene3D" id="3.40.50.10930">
    <property type="match status" value="1"/>
</dbReference>
<dbReference type="OrthoDB" id="9762834at2"/>
<keyword evidence="1 10" id="KW-0540">Nuclease</keyword>
<keyword evidence="13" id="KW-1185">Reference proteome</keyword>
<evidence type="ECO:0000256" key="5">
    <source>
        <dbReference type="ARBA" id="ARBA00022806"/>
    </source>
</evidence>
<dbReference type="GO" id="GO:0005524">
    <property type="term" value="F:ATP binding"/>
    <property type="evidence" value="ECO:0007669"/>
    <property type="project" value="UniProtKB-UniRule"/>
</dbReference>
<dbReference type="PIRSF" id="PIRSF000980">
    <property type="entry name" value="RecC"/>
    <property type="match status" value="1"/>
</dbReference>
<evidence type="ECO:0000313" key="13">
    <source>
        <dbReference type="Proteomes" id="UP000291933"/>
    </source>
</evidence>
<dbReference type="InterPro" id="IPR027417">
    <property type="entry name" value="P-loop_NTPase"/>
</dbReference>
<dbReference type="InterPro" id="IPR006697">
    <property type="entry name" value="RecC"/>
</dbReference>
<dbReference type="PANTHER" id="PTHR30591:SF1">
    <property type="entry name" value="RECBCD ENZYME SUBUNIT RECC"/>
    <property type="match status" value="1"/>
</dbReference>
<evidence type="ECO:0000259" key="11">
    <source>
        <dbReference type="Pfam" id="PF17946"/>
    </source>
</evidence>
<evidence type="ECO:0000256" key="1">
    <source>
        <dbReference type="ARBA" id="ARBA00022722"/>
    </source>
</evidence>
<comment type="miscellaneous">
    <text evidence="10">In the RecBCD complex, RecB has a slow 3'-5' helicase, an exonuclease activity and loads RecA onto ssDNA, RecD has a fast 5'-3' helicase activity, while RecC stimulates the ATPase and processivity of the RecB helicase and contributes to recognition of the Chi site.</text>
</comment>
<dbReference type="RefSeq" id="WP_131171775.1">
    <property type="nucleotide sequence ID" value="NZ_FXTL01000005.1"/>
</dbReference>
<keyword evidence="8 10" id="KW-0238">DNA-binding</keyword>
<dbReference type="GO" id="GO:0003677">
    <property type="term" value="F:DNA binding"/>
    <property type="evidence" value="ECO:0007669"/>
    <property type="project" value="UniProtKB-UniRule"/>
</dbReference>
<evidence type="ECO:0000256" key="8">
    <source>
        <dbReference type="ARBA" id="ARBA00023125"/>
    </source>
</evidence>
<dbReference type="InterPro" id="IPR041500">
    <property type="entry name" value="RecC_C"/>
</dbReference>
<evidence type="ECO:0000256" key="7">
    <source>
        <dbReference type="ARBA" id="ARBA00022840"/>
    </source>
</evidence>
<dbReference type="GO" id="GO:0008854">
    <property type="term" value="F:exodeoxyribonuclease V activity"/>
    <property type="evidence" value="ECO:0007669"/>
    <property type="project" value="InterPro"/>
</dbReference>
<accession>A0A4Q9KL47</accession>
<dbReference type="GO" id="GO:0000724">
    <property type="term" value="P:double-strand break repair via homologous recombination"/>
    <property type="evidence" value="ECO:0007669"/>
    <property type="project" value="UniProtKB-UniRule"/>
</dbReference>
<reference evidence="12 13" key="1">
    <citation type="submission" date="2019-01" db="EMBL/GenBank/DDBJ databases">
        <title>Lactibacter flavus gen. nov., sp. nov., a novel bacterium of the family Propionibacteriaceae isolated from raw milk and dairy products.</title>
        <authorList>
            <person name="Huptas C."/>
            <person name="Wenning M."/>
            <person name="Breitenwieser F."/>
            <person name="Doll E."/>
            <person name="Von Neubeck M."/>
            <person name="Busse H.-J."/>
            <person name="Scherer S."/>
        </authorList>
    </citation>
    <scope>NUCLEOTIDE SEQUENCE [LARGE SCALE GENOMIC DNA]</scope>
    <source>
        <strain evidence="12 13">DSM 22130</strain>
    </source>
</reference>
<evidence type="ECO:0000313" key="12">
    <source>
        <dbReference type="EMBL" id="TBT95188.1"/>
    </source>
</evidence>
<comment type="subunit">
    <text evidence="10">Heterotrimer of RecB, RecC and RecD. All subunits contribute to DNA-binding.</text>
</comment>
<keyword evidence="7 10" id="KW-0067">ATP-binding</keyword>
<evidence type="ECO:0000256" key="10">
    <source>
        <dbReference type="HAMAP-Rule" id="MF_01486"/>
    </source>
</evidence>
<keyword evidence="9 10" id="KW-0234">DNA repair</keyword>
<dbReference type="Gene3D" id="1.10.10.990">
    <property type="match status" value="1"/>
</dbReference>
<organism evidence="12 13">
    <name type="scientific">Propioniciclava tarda</name>
    <dbReference type="NCBI Taxonomy" id="433330"/>
    <lineage>
        <taxon>Bacteria</taxon>
        <taxon>Bacillati</taxon>
        <taxon>Actinomycetota</taxon>
        <taxon>Actinomycetes</taxon>
        <taxon>Propionibacteriales</taxon>
        <taxon>Propionibacteriaceae</taxon>
        <taxon>Propioniciclava</taxon>
    </lineage>
</organism>
<dbReference type="GO" id="GO:0003678">
    <property type="term" value="F:DNA helicase activity"/>
    <property type="evidence" value="ECO:0007669"/>
    <property type="project" value="UniProtKB-UniRule"/>
</dbReference>
<evidence type="ECO:0000256" key="3">
    <source>
        <dbReference type="ARBA" id="ARBA00022763"/>
    </source>
</evidence>
<keyword evidence="4 10" id="KW-0378">Hydrolase</keyword>
<dbReference type="SUPFAM" id="SSF52980">
    <property type="entry name" value="Restriction endonuclease-like"/>
    <property type="match status" value="1"/>
</dbReference>
<dbReference type="EMBL" id="SDMR01000006">
    <property type="protein sequence ID" value="TBT95188.1"/>
    <property type="molecule type" value="Genomic_DNA"/>
</dbReference>
<keyword evidence="6 10" id="KW-0269">Exonuclease</keyword>
<dbReference type="Gene3D" id="1.10.10.160">
    <property type="match status" value="1"/>
</dbReference>
<dbReference type="PANTHER" id="PTHR30591">
    <property type="entry name" value="RECBCD ENZYME SUBUNIT RECC"/>
    <property type="match status" value="1"/>
</dbReference>
<keyword evidence="5 10" id="KW-0347">Helicase</keyword>
<dbReference type="Pfam" id="PF17946">
    <property type="entry name" value="RecC_C"/>
    <property type="match status" value="1"/>
</dbReference>